<dbReference type="PANTHER" id="PTHR28249">
    <property type="entry name" value="SPORULATION-SPECIFIC PROTEIN SPO7"/>
    <property type="match status" value="1"/>
</dbReference>
<dbReference type="Proteomes" id="UP000606974">
    <property type="component" value="Unassembled WGS sequence"/>
</dbReference>
<dbReference type="Pfam" id="PF03907">
    <property type="entry name" value="Spo7"/>
    <property type="match status" value="1"/>
</dbReference>
<feature type="compositionally biased region" description="Low complexity" evidence="1">
    <location>
        <begin position="111"/>
        <end position="126"/>
    </location>
</feature>
<dbReference type="GO" id="GO:0071595">
    <property type="term" value="C:Nem1-Spo7 phosphatase complex"/>
    <property type="evidence" value="ECO:0007669"/>
    <property type="project" value="TreeGrafter"/>
</dbReference>
<feature type="compositionally biased region" description="Basic residues" evidence="1">
    <location>
        <begin position="83"/>
        <end position="93"/>
    </location>
</feature>
<reference evidence="2" key="1">
    <citation type="submission" date="2020-02" db="EMBL/GenBank/DDBJ databases">
        <authorList>
            <person name="Palmer J.M."/>
        </authorList>
    </citation>
    <scope>NUCLEOTIDE SEQUENCE</scope>
    <source>
        <strain evidence="2">EPUS1.4</strain>
        <tissue evidence="2">Thallus</tissue>
    </source>
</reference>
<sequence>MGGAVTIILFWGTGQWERGIRWPRRWVGTTNRGLRGFNLRVVVMRGPWWKEWPRHLAFLFPMMNLQSSGSEWHLVEYSSGQHGGRHQHPHHHSGTGAGDMHDEEAGGNSGGSSISTTTTTTTTTGGLVEEDLAPGGDYIALLLLPKSFSPEFRENWEGYRTDYWERENERRAILRSKLNQQRRARAKHQGGWMWWTGLWRTRKHLARRDLEKHGHGHQHSLRRPHLGDRDDNNNNKPATAARRRSFLRSDSASRQSSRSSTPALDGDERPVSERIRRGSSAASTRRKAKERGGLSVGRAGISPLTKTDQGRDSPPSTPASE</sequence>
<dbReference type="EMBL" id="JAACFV010000041">
    <property type="protein sequence ID" value="KAF7509451.1"/>
    <property type="molecule type" value="Genomic_DNA"/>
</dbReference>
<dbReference type="GO" id="GO:0019888">
    <property type="term" value="F:protein phosphatase regulator activity"/>
    <property type="evidence" value="ECO:0007669"/>
    <property type="project" value="InterPro"/>
</dbReference>
<feature type="region of interest" description="Disordered" evidence="1">
    <location>
        <begin position="79"/>
        <end position="129"/>
    </location>
</feature>
<dbReference type="InterPro" id="IPR005605">
    <property type="entry name" value="Spo7"/>
</dbReference>
<evidence type="ECO:0000313" key="2">
    <source>
        <dbReference type="EMBL" id="KAF7509451.1"/>
    </source>
</evidence>
<gene>
    <name evidence="2" type="ORF">GJ744_008014</name>
</gene>
<dbReference type="PANTHER" id="PTHR28249:SF1">
    <property type="entry name" value="SPORULATION-SPECIFIC PROTEIN SPO7"/>
    <property type="match status" value="1"/>
</dbReference>
<organism evidence="2 3">
    <name type="scientific">Endocarpon pusillum</name>
    <dbReference type="NCBI Taxonomy" id="364733"/>
    <lineage>
        <taxon>Eukaryota</taxon>
        <taxon>Fungi</taxon>
        <taxon>Dikarya</taxon>
        <taxon>Ascomycota</taxon>
        <taxon>Pezizomycotina</taxon>
        <taxon>Eurotiomycetes</taxon>
        <taxon>Chaetothyriomycetidae</taxon>
        <taxon>Verrucariales</taxon>
        <taxon>Verrucariaceae</taxon>
        <taxon>Endocarpon</taxon>
    </lineage>
</organism>
<dbReference type="GO" id="GO:0006998">
    <property type="term" value="P:nuclear envelope organization"/>
    <property type="evidence" value="ECO:0007669"/>
    <property type="project" value="TreeGrafter"/>
</dbReference>
<dbReference type="GO" id="GO:0004721">
    <property type="term" value="F:phosphoprotein phosphatase activity"/>
    <property type="evidence" value="ECO:0007669"/>
    <property type="project" value="TreeGrafter"/>
</dbReference>
<accession>A0A8H7AM18</accession>
<dbReference type="AlphaFoldDB" id="A0A8H7AM18"/>
<dbReference type="OrthoDB" id="5599171at2759"/>
<feature type="region of interest" description="Disordered" evidence="1">
    <location>
        <begin position="210"/>
        <end position="321"/>
    </location>
</feature>
<evidence type="ECO:0000256" key="1">
    <source>
        <dbReference type="SAM" id="MobiDB-lite"/>
    </source>
</evidence>
<proteinExistence type="predicted"/>
<evidence type="ECO:0000313" key="3">
    <source>
        <dbReference type="Proteomes" id="UP000606974"/>
    </source>
</evidence>
<feature type="compositionally biased region" description="Low complexity" evidence="1">
    <location>
        <begin position="248"/>
        <end position="260"/>
    </location>
</feature>
<protein>
    <submittedName>
        <fullName evidence="2">Uncharacterized protein</fullName>
    </submittedName>
</protein>
<comment type="caution">
    <text evidence="2">The sequence shown here is derived from an EMBL/GenBank/DDBJ whole genome shotgun (WGS) entry which is preliminary data.</text>
</comment>
<feature type="compositionally biased region" description="Basic residues" evidence="1">
    <location>
        <begin position="214"/>
        <end position="224"/>
    </location>
</feature>
<name>A0A8H7AM18_9EURO</name>
<feature type="compositionally biased region" description="Basic and acidic residues" evidence="1">
    <location>
        <begin position="266"/>
        <end position="276"/>
    </location>
</feature>
<keyword evidence="3" id="KW-1185">Reference proteome</keyword>